<feature type="domain" description="Major facilitator superfamily associated" evidence="7">
    <location>
        <begin position="27"/>
        <end position="508"/>
    </location>
</feature>
<proteinExistence type="inferred from homology"/>
<sequence>MKKENQTFTTRFPGRYKIGINKFLVPIKLSLFCWFAGARIVTTFISVYLKYQGLTITHLSTLTAISVCFQFFVSMISGMLIDRTGRVKPILFIHASIFLVTLICFIVMPKIDECVTKKIIFDCVDENISHFMARDSCKIFQEGFYTDTCSLINTGNATNDDEKESCPYISLLQKARVSIEKNHVNETSGFCLYHVNFTNYLNEDIPPCGTTNCKSLQMVCSDSDPTYCYYNRIFWVIIYGILVVLNNTANTNVHKIFDVISADMAKQHNSDFGRQRLWSLLGASTGPSLAGLILDKTVSFGSGKSYVPVFICSIIFSIVSIVPFYKVNPKFHKPTADVCMKSFELMKNLEIFMFCIVVLIAGISFGFKLIYGSLYLQDLGASDMLLGVSRGVAILCALPFFYWSKWFINKIGVSNFFVISLLSYVFYCFAFSLMREPWLATGFELANISAYHLFYVAVIQFCDEIAPVELQATMKALAGSLHFNVANIGAAVIGGFIMNNYGGRMAYKVLGCITLAYAVIYGTYLIMKRLNKKKVAIRLNWDDFETDMCIRQNMAEVKGTIIITKPSCNKELMTEGEK</sequence>
<organism evidence="8 9">
    <name type="scientific">Araneus ventricosus</name>
    <name type="common">Orbweaver spider</name>
    <name type="synonym">Epeira ventricosa</name>
    <dbReference type="NCBI Taxonomy" id="182803"/>
    <lineage>
        <taxon>Eukaryota</taxon>
        <taxon>Metazoa</taxon>
        <taxon>Ecdysozoa</taxon>
        <taxon>Arthropoda</taxon>
        <taxon>Chelicerata</taxon>
        <taxon>Arachnida</taxon>
        <taxon>Araneae</taxon>
        <taxon>Araneomorphae</taxon>
        <taxon>Entelegynae</taxon>
        <taxon>Araneoidea</taxon>
        <taxon>Araneidae</taxon>
        <taxon>Araneus</taxon>
    </lineage>
</organism>
<feature type="transmembrane region" description="Helical" evidence="6">
    <location>
        <begin position="505"/>
        <end position="527"/>
    </location>
</feature>
<dbReference type="AlphaFoldDB" id="A0A4Y2PN79"/>
<gene>
    <name evidence="8" type="ORF">AVEN_25297_1</name>
</gene>
<dbReference type="GO" id="GO:0016020">
    <property type="term" value="C:membrane"/>
    <property type="evidence" value="ECO:0007669"/>
    <property type="project" value="UniProtKB-SubCell"/>
</dbReference>
<evidence type="ECO:0000256" key="1">
    <source>
        <dbReference type="ARBA" id="ARBA00004141"/>
    </source>
</evidence>
<feature type="transmembrane region" description="Helical" evidence="6">
    <location>
        <begin position="306"/>
        <end position="325"/>
    </location>
</feature>
<dbReference type="Gene3D" id="1.20.1250.20">
    <property type="entry name" value="MFS general substrate transporter like domains"/>
    <property type="match status" value="3"/>
</dbReference>
<accession>A0A4Y2PN79</accession>
<evidence type="ECO:0000256" key="6">
    <source>
        <dbReference type="SAM" id="Phobius"/>
    </source>
</evidence>
<comment type="subcellular location">
    <subcellularLocation>
        <location evidence="1">Membrane</location>
        <topology evidence="1">Multi-pass membrane protein</topology>
    </subcellularLocation>
</comment>
<feature type="transmembrane region" description="Helical" evidence="6">
    <location>
        <begin position="481"/>
        <end position="499"/>
    </location>
</feature>
<dbReference type="Pfam" id="PF12832">
    <property type="entry name" value="MFS_1_like"/>
    <property type="match status" value="1"/>
</dbReference>
<evidence type="ECO:0000259" key="7">
    <source>
        <dbReference type="Pfam" id="PF12832"/>
    </source>
</evidence>
<evidence type="ECO:0000313" key="9">
    <source>
        <dbReference type="Proteomes" id="UP000499080"/>
    </source>
</evidence>
<keyword evidence="4 6" id="KW-1133">Transmembrane helix</keyword>
<comment type="caution">
    <text evidence="8">The sequence shown here is derived from an EMBL/GenBank/DDBJ whole genome shotgun (WGS) entry which is preliminary data.</text>
</comment>
<dbReference type="OrthoDB" id="6414167at2759"/>
<feature type="transmembrane region" description="Helical" evidence="6">
    <location>
        <begin position="384"/>
        <end position="403"/>
    </location>
</feature>
<dbReference type="PANTHER" id="PTHR16172">
    <property type="entry name" value="MAJOR FACILITATOR SUPERFAMILY DOMAIN-CONTAINING PROTEIN 6-LIKE"/>
    <property type="match status" value="1"/>
</dbReference>
<feature type="transmembrane region" description="Helical" evidence="6">
    <location>
        <begin position="351"/>
        <end position="372"/>
    </location>
</feature>
<dbReference type="PANTHER" id="PTHR16172:SF41">
    <property type="entry name" value="MAJOR FACILITATOR SUPERFAMILY DOMAIN-CONTAINING PROTEIN 6-LIKE"/>
    <property type="match status" value="1"/>
</dbReference>
<comment type="similarity">
    <text evidence="2">Belongs to the major facilitator superfamily. MFSD6 family.</text>
</comment>
<dbReference type="InterPro" id="IPR051717">
    <property type="entry name" value="MFS_MFSD6"/>
</dbReference>
<keyword evidence="3 6" id="KW-0812">Transmembrane</keyword>
<evidence type="ECO:0000313" key="8">
    <source>
        <dbReference type="EMBL" id="GBN53395.1"/>
    </source>
</evidence>
<keyword evidence="9" id="KW-1185">Reference proteome</keyword>
<feature type="transmembrane region" description="Helical" evidence="6">
    <location>
        <begin position="440"/>
        <end position="461"/>
    </location>
</feature>
<name>A0A4Y2PN79_ARAVE</name>
<dbReference type="EMBL" id="BGPR01011875">
    <property type="protein sequence ID" value="GBN53395.1"/>
    <property type="molecule type" value="Genomic_DNA"/>
</dbReference>
<feature type="transmembrane region" description="Helical" evidence="6">
    <location>
        <begin position="29"/>
        <end position="49"/>
    </location>
</feature>
<evidence type="ECO:0000256" key="2">
    <source>
        <dbReference type="ARBA" id="ARBA00005241"/>
    </source>
</evidence>
<keyword evidence="5 6" id="KW-0472">Membrane</keyword>
<feature type="transmembrane region" description="Helical" evidence="6">
    <location>
        <begin position="415"/>
        <end position="434"/>
    </location>
</feature>
<feature type="transmembrane region" description="Helical" evidence="6">
    <location>
        <begin position="87"/>
        <end position="108"/>
    </location>
</feature>
<feature type="transmembrane region" description="Helical" evidence="6">
    <location>
        <begin position="277"/>
        <end position="294"/>
    </location>
</feature>
<dbReference type="SUPFAM" id="SSF103473">
    <property type="entry name" value="MFS general substrate transporter"/>
    <property type="match status" value="1"/>
</dbReference>
<dbReference type="Proteomes" id="UP000499080">
    <property type="component" value="Unassembled WGS sequence"/>
</dbReference>
<evidence type="ECO:0000256" key="5">
    <source>
        <dbReference type="ARBA" id="ARBA00023136"/>
    </source>
</evidence>
<dbReference type="InterPro" id="IPR036259">
    <property type="entry name" value="MFS_trans_sf"/>
</dbReference>
<dbReference type="InterPro" id="IPR024989">
    <property type="entry name" value="MFS_assoc_dom"/>
</dbReference>
<feature type="transmembrane region" description="Helical" evidence="6">
    <location>
        <begin position="61"/>
        <end position="81"/>
    </location>
</feature>
<evidence type="ECO:0000256" key="3">
    <source>
        <dbReference type="ARBA" id="ARBA00022692"/>
    </source>
</evidence>
<protein>
    <recommendedName>
        <fullName evidence="7">Major facilitator superfamily associated domain-containing protein</fullName>
    </recommendedName>
</protein>
<evidence type="ECO:0000256" key="4">
    <source>
        <dbReference type="ARBA" id="ARBA00022989"/>
    </source>
</evidence>
<reference evidence="8 9" key="1">
    <citation type="journal article" date="2019" name="Sci. Rep.">
        <title>Orb-weaving spider Araneus ventricosus genome elucidates the spidroin gene catalogue.</title>
        <authorList>
            <person name="Kono N."/>
            <person name="Nakamura H."/>
            <person name="Ohtoshi R."/>
            <person name="Moran D.A.P."/>
            <person name="Shinohara A."/>
            <person name="Yoshida Y."/>
            <person name="Fujiwara M."/>
            <person name="Mori M."/>
            <person name="Tomita M."/>
            <person name="Arakawa K."/>
        </authorList>
    </citation>
    <scope>NUCLEOTIDE SEQUENCE [LARGE SCALE GENOMIC DNA]</scope>
</reference>